<dbReference type="InterPro" id="IPR036410">
    <property type="entry name" value="HSP_DnaJ_Cys-rich_dom_sf"/>
</dbReference>
<dbReference type="SUPFAM" id="SSF57938">
    <property type="entry name" value="DnaJ/Hsp40 cysteine-rich domain"/>
    <property type="match status" value="1"/>
</dbReference>
<keyword evidence="3 11" id="KW-0479">Metal-binding</keyword>
<dbReference type="PROSITE" id="PS50076">
    <property type="entry name" value="DNAJ_2"/>
    <property type="match status" value="1"/>
</dbReference>
<dbReference type="Proteomes" id="UP000010445">
    <property type="component" value="Unassembled WGS sequence"/>
</dbReference>
<dbReference type="GO" id="GO:0006260">
    <property type="term" value="P:DNA replication"/>
    <property type="evidence" value="ECO:0007669"/>
    <property type="project" value="UniProtKB-KW"/>
</dbReference>
<dbReference type="GO" id="GO:0005737">
    <property type="term" value="C:cytoplasm"/>
    <property type="evidence" value="ECO:0007669"/>
    <property type="project" value="UniProtKB-SubCell"/>
</dbReference>
<comment type="similarity">
    <text evidence="9 11">Belongs to the DnaJ family.</text>
</comment>
<dbReference type="Gene3D" id="1.10.287.110">
    <property type="entry name" value="DnaJ domain"/>
    <property type="match status" value="1"/>
</dbReference>
<organism evidence="15 16">
    <name type="scientific">Corynebacterium durum F0235</name>
    <dbReference type="NCBI Taxonomy" id="1035195"/>
    <lineage>
        <taxon>Bacteria</taxon>
        <taxon>Bacillati</taxon>
        <taxon>Actinomycetota</taxon>
        <taxon>Actinomycetes</taxon>
        <taxon>Mycobacteriales</taxon>
        <taxon>Corynebacteriaceae</taxon>
        <taxon>Corynebacterium</taxon>
    </lineage>
</organism>
<dbReference type="Pfam" id="PF00226">
    <property type="entry name" value="DnaJ"/>
    <property type="match status" value="1"/>
</dbReference>
<comment type="subcellular location">
    <subcellularLocation>
        <location evidence="11">Cytoplasm</location>
    </subcellularLocation>
</comment>
<gene>
    <name evidence="11" type="primary">dnaJ</name>
    <name evidence="15" type="ORF">HMPREF9997_02478</name>
</gene>
<feature type="binding site" evidence="11">
    <location>
        <position position="226"/>
    </location>
    <ligand>
        <name>Zn(2+)</name>
        <dbReference type="ChEBI" id="CHEBI:29105"/>
        <label>2</label>
    </ligand>
</feature>
<proteinExistence type="inferred from homology"/>
<dbReference type="InterPro" id="IPR008971">
    <property type="entry name" value="HSP40/DnaJ_pept-bd"/>
</dbReference>
<dbReference type="PROSITE" id="PS51188">
    <property type="entry name" value="ZF_CR"/>
    <property type="match status" value="1"/>
</dbReference>
<feature type="binding site" evidence="11">
    <location>
        <position position="237"/>
    </location>
    <ligand>
        <name>Zn(2+)</name>
        <dbReference type="ChEBI" id="CHEBI:29105"/>
        <label>1</label>
    </ligand>
</feature>
<dbReference type="InterPro" id="IPR012724">
    <property type="entry name" value="DnaJ"/>
</dbReference>
<name>L1MAT4_9CORY</name>
<dbReference type="NCBIfam" id="NF010872">
    <property type="entry name" value="PRK14279.1"/>
    <property type="match status" value="1"/>
</dbReference>
<evidence type="ECO:0000256" key="12">
    <source>
        <dbReference type="PROSITE-ProRule" id="PRU00546"/>
    </source>
</evidence>
<dbReference type="CDD" id="cd06257">
    <property type="entry name" value="DnaJ"/>
    <property type="match status" value="1"/>
</dbReference>
<dbReference type="HAMAP" id="MF_01152">
    <property type="entry name" value="DnaJ"/>
    <property type="match status" value="1"/>
</dbReference>
<dbReference type="GO" id="GO:0031072">
    <property type="term" value="F:heat shock protein binding"/>
    <property type="evidence" value="ECO:0007669"/>
    <property type="project" value="InterPro"/>
</dbReference>
<dbReference type="EMBL" id="AMEM01000040">
    <property type="protein sequence ID" value="EKX88114.1"/>
    <property type="molecule type" value="Genomic_DNA"/>
</dbReference>
<evidence type="ECO:0000256" key="1">
    <source>
        <dbReference type="ARBA" id="ARBA00022490"/>
    </source>
</evidence>
<dbReference type="CDD" id="cd10719">
    <property type="entry name" value="DnaJ_zf"/>
    <property type="match status" value="1"/>
</dbReference>
<evidence type="ECO:0000259" key="14">
    <source>
        <dbReference type="PROSITE" id="PS51188"/>
    </source>
</evidence>
<dbReference type="Gene3D" id="2.10.230.10">
    <property type="entry name" value="Heat shock protein DnaJ, cysteine-rich domain"/>
    <property type="match status" value="1"/>
</dbReference>
<dbReference type="GO" id="GO:0042026">
    <property type="term" value="P:protein refolding"/>
    <property type="evidence" value="ECO:0007669"/>
    <property type="project" value="TreeGrafter"/>
</dbReference>
<evidence type="ECO:0000313" key="16">
    <source>
        <dbReference type="Proteomes" id="UP000010445"/>
    </source>
</evidence>
<dbReference type="PROSITE" id="PS00636">
    <property type="entry name" value="DNAJ_1"/>
    <property type="match status" value="1"/>
</dbReference>
<dbReference type="InterPro" id="IPR018253">
    <property type="entry name" value="DnaJ_domain_CS"/>
</dbReference>
<feature type="binding site" evidence="11">
    <location>
        <position position="201"/>
    </location>
    <ligand>
        <name>Zn(2+)</name>
        <dbReference type="ChEBI" id="CHEBI:29105"/>
        <label>2</label>
    </ligand>
</feature>
<comment type="caution">
    <text evidence="15">The sequence shown here is derived from an EMBL/GenBank/DDBJ whole genome shotgun (WGS) entry which is preliminary data.</text>
</comment>
<dbReference type="Pfam" id="PF01556">
    <property type="entry name" value="DnaJ_C"/>
    <property type="match status" value="1"/>
</dbReference>
<comment type="function">
    <text evidence="11">Participates actively in the response to hyperosmotic and heat shock by preventing the aggregation of stress-denatured proteins and by disaggregating proteins, also in an autonomous, DnaK-independent fashion. Unfolded proteins bind initially to DnaJ; upon interaction with the DnaJ-bound protein, DnaK hydrolyzes its bound ATP, resulting in the formation of a stable complex. GrpE releases ADP from DnaK; ATP binding to DnaK triggers the release of the substrate protein, thus completing the reaction cycle. Several rounds of ATP-dependent interactions between DnaJ, DnaK and GrpE are required for fully efficient folding. Also involved, together with DnaK and GrpE, in the DNA replication of plasmids through activation of initiation proteins.</text>
</comment>
<dbReference type="RefSeq" id="WP_006062282.1">
    <property type="nucleotide sequence ID" value="NZ_KB290824.1"/>
</dbReference>
<dbReference type="GO" id="GO:0009408">
    <property type="term" value="P:response to heat"/>
    <property type="evidence" value="ECO:0007669"/>
    <property type="project" value="InterPro"/>
</dbReference>
<evidence type="ECO:0000256" key="3">
    <source>
        <dbReference type="ARBA" id="ARBA00022723"/>
    </source>
</evidence>
<dbReference type="SUPFAM" id="SSF46565">
    <property type="entry name" value="Chaperone J-domain"/>
    <property type="match status" value="1"/>
</dbReference>
<feature type="zinc finger region" description="CR-type" evidence="12">
    <location>
        <begin position="172"/>
        <end position="249"/>
    </location>
</feature>
<evidence type="ECO:0000256" key="6">
    <source>
        <dbReference type="ARBA" id="ARBA00022833"/>
    </source>
</evidence>
<dbReference type="FunFam" id="2.60.260.20:FF:000005">
    <property type="entry name" value="Chaperone protein dnaJ 1, mitochondrial"/>
    <property type="match status" value="1"/>
</dbReference>
<feature type="binding site" evidence="11">
    <location>
        <position position="204"/>
    </location>
    <ligand>
        <name>Zn(2+)</name>
        <dbReference type="ChEBI" id="CHEBI:29105"/>
        <label>2</label>
    </ligand>
</feature>
<dbReference type="InterPro" id="IPR036869">
    <property type="entry name" value="J_dom_sf"/>
</dbReference>
<dbReference type="eggNOG" id="COG0484">
    <property type="taxonomic scope" value="Bacteria"/>
</dbReference>
<dbReference type="SUPFAM" id="SSF49493">
    <property type="entry name" value="HSP40/DnaJ peptide-binding domain"/>
    <property type="match status" value="2"/>
</dbReference>
<keyword evidence="2 11" id="KW-0235">DNA replication</keyword>
<dbReference type="NCBIfam" id="TIGR02349">
    <property type="entry name" value="DnaJ_bact"/>
    <property type="match status" value="1"/>
</dbReference>
<feature type="repeat" description="CXXCXGXG motif" evidence="11">
    <location>
        <begin position="223"/>
        <end position="230"/>
    </location>
</feature>
<keyword evidence="16" id="KW-1185">Reference proteome</keyword>
<evidence type="ECO:0000256" key="5">
    <source>
        <dbReference type="ARBA" id="ARBA00022771"/>
    </source>
</evidence>
<comment type="domain">
    <text evidence="11">The J domain is necessary and sufficient to stimulate DnaK ATPase activity. Zinc center 1 plays an important role in the autonomous, DnaK-independent chaperone activity of DnaJ. Zinc center 2 is essential for interaction with DnaK and for DnaJ activity.</text>
</comment>
<dbReference type="PATRIC" id="fig|1035195.3.peg.2213"/>
<dbReference type="PRINTS" id="PR00625">
    <property type="entry name" value="JDOMAIN"/>
</dbReference>
<feature type="binding site" evidence="11">
    <location>
        <position position="185"/>
    </location>
    <ligand>
        <name>Zn(2+)</name>
        <dbReference type="ChEBI" id="CHEBI:29105"/>
        <label>1</label>
    </ligand>
</feature>
<dbReference type="AlphaFoldDB" id="L1MAT4"/>
<keyword evidence="7 11" id="KW-0346">Stress response</keyword>
<protein>
    <recommendedName>
        <fullName evidence="10 11">Chaperone protein DnaJ</fullName>
    </recommendedName>
</protein>
<evidence type="ECO:0000256" key="9">
    <source>
        <dbReference type="ARBA" id="ARBA00061004"/>
    </source>
</evidence>
<dbReference type="SMART" id="SM00271">
    <property type="entry name" value="DnaJ"/>
    <property type="match status" value="1"/>
</dbReference>
<dbReference type="OrthoDB" id="9779889at2"/>
<feature type="repeat" description="CXXCXGXG motif" evidence="11">
    <location>
        <begin position="201"/>
        <end position="208"/>
    </location>
</feature>
<keyword evidence="8 11" id="KW-0143">Chaperone</keyword>
<dbReference type="GO" id="GO:0008270">
    <property type="term" value="F:zinc ion binding"/>
    <property type="evidence" value="ECO:0007669"/>
    <property type="project" value="UniProtKB-UniRule"/>
</dbReference>
<dbReference type="Pfam" id="PF00684">
    <property type="entry name" value="DnaJ_CXXCXGXG"/>
    <property type="match status" value="1"/>
</dbReference>
<evidence type="ECO:0000256" key="11">
    <source>
        <dbReference type="HAMAP-Rule" id="MF_01152"/>
    </source>
</evidence>
<comment type="subunit">
    <text evidence="11">Homodimer.</text>
</comment>
<dbReference type="NCBIfam" id="NF008035">
    <property type="entry name" value="PRK10767.1"/>
    <property type="match status" value="1"/>
</dbReference>
<dbReference type="HOGENOM" id="CLU_017633_0_7_11"/>
<evidence type="ECO:0000256" key="7">
    <source>
        <dbReference type="ARBA" id="ARBA00023016"/>
    </source>
</evidence>
<keyword evidence="1 11" id="KW-0963">Cytoplasm</keyword>
<evidence type="ECO:0000256" key="8">
    <source>
        <dbReference type="ARBA" id="ARBA00023186"/>
    </source>
</evidence>
<dbReference type="PANTHER" id="PTHR43096:SF54">
    <property type="entry name" value="CHAPERONE PROTEIN DNAJ 1"/>
    <property type="match status" value="1"/>
</dbReference>
<feature type="domain" description="J" evidence="13">
    <location>
        <begin position="10"/>
        <end position="75"/>
    </location>
</feature>
<dbReference type="STRING" id="1035195.HMPREF9997_02478"/>
<feature type="repeat" description="CXXCXGXG motif" evidence="11">
    <location>
        <begin position="237"/>
        <end position="244"/>
    </location>
</feature>
<dbReference type="InterPro" id="IPR001623">
    <property type="entry name" value="DnaJ_domain"/>
</dbReference>
<evidence type="ECO:0000256" key="4">
    <source>
        <dbReference type="ARBA" id="ARBA00022737"/>
    </source>
</evidence>
<feature type="domain" description="CR-type" evidence="14">
    <location>
        <begin position="172"/>
        <end position="249"/>
    </location>
</feature>
<feature type="repeat" description="CXXCXGXG motif" evidence="11">
    <location>
        <begin position="185"/>
        <end position="192"/>
    </location>
</feature>
<dbReference type="PANTHER" id="PTHR43096">
    <property type="entry name" value="DNAJ HOMOLOG 1, MITOCHONDRIAL-RELATED"/>
    <property type="match status" value="1"/>
</dbReference>
<dbReference type="CDD" id="cd10747">
    <property type="entry name" value="DnaJ_C"/>
    <property type="match status" value="1"/>
</dbReference>
<keyword evidence="4 11" id="KW-0677">Repeat</keyword>
<feature type="binding site" evidence="11">
    <location>
        <position position="188"/>
    </location>
    <ligand>
        <name>Zn(2+)</name>
        <dbReference type="ChEBI" id="CHEBI:29105"/>
        <label>1</label>
    </ligand>
</feature>
<reference evidence="15 16" key="1">
    <citation type="submission" date="2012-05" db="EMBL/GenBank/DDBJ databases">
        <authorList>
            <person name="Weinstock G."/>
            <person name="Sodergren E."/>
            <person name="Lobos E.A."/>
            <person name="Fulton L."/>
            <person name="Fulton R."/>
            <person name="Courtney L."/>
            <person name="Fronick C."/>
            <person name="O'Laughlin M."/>
            <person name="Godfrey J."/>
            <person name="Wilson R.M."/>
            <person name="Miner T."/>
            <person name="Farmer C."/>
            <person name="Delehaunty K."/>
            <person name="Cordes M."/>
            <person name="Minx P."/>
            <person name="Tomlinson C."/>
            <person name="Chen J."/>
            <person name="Wollam A."/>
            <person name="Pepin K.H."/>
            <person name="Bhonagiri V."/>
            <person name="Zhang X."/>
            <person name="Suruliraj S."/>
            <person name="Warren W."/>
            <person name="Mitreva M."/>
            <person name="Mardis E.R."/>
            <person name="Wilson R.K."/>
        </authorList>
    </citation>
    <scope>NUCLEOTIDE SEQUENCE [LARGE SCALE GENOMIC DNA]</scope>
    <source>
        <strain evidence="15 16">F0235</strain>
    </source>
</reference>
<evidence type="ECO:0000259" key="13">
    <source>
        <dbReference type="PROSITE" id="PS50076"/>
    </source>
</evidence>
<dbReference type="InterPro" id="IPR001305">
    <property type="entry name" value="HSP_DnaJ_Cys-rich_dom"/>
</dbReference>
<feature type="binding site" evidence="11">
    <location>
        <position position="240"/>
    </location>
    <ligand>
        <name>Zn(2+)</name>
        <dbReference type="ChEBI" id="CHEBI:29105"/>
        <label>1</label>
    </ligand>
</feature>
<evidence type="ECO:0000256" key="2">
    <source>
        <dbReference type="ARBA" id="ARBA00022705"/>
    </source>
</evidence>
<sequence>MTQREWADKNYYADLGVSSSATADEIKRAYRKLARDNHPDKHPGDKVAEERFKKIAEAYDVLGDDKKRKEYDELKDLIASGGIPGFGSGGFGGNSTGFGGGFRQAADFDVSDLFGGGRGGFSSDGSSFSDIFGGLFNRGGSGGGTPRNTARPTRGADVEADITLDFREATQGTTLPIQLTGEAPCTTCHGSGSKTGNPTACRYCNGTGFTSENQGAFGFSAPCVHCSGTGQVITDPCSDCTGTGTVHRTRTITVRIPPGLDNGQKVRLAGKGEAGPNGKPAGDLFVTVHVRPDPVFKRSGDDLKITVPVSFTDLALGGAISVPTLTTPVRVKVPAGTPNGRTLRVRGRGVPKRNGQSGDLLVTVDVKVPKNLSDGARAALEEYARLEQESGFDPRAGWVGNTVGSAT</sequence>
<dbReference type="GO" id="GO:0005524">
    <property type="term" value="F:ATP binding"/>
    <property type="evidence" value="ECO:0007669"/>
    <property type="project" value="InterPro"/>
</dbReference>
<keyword evidence="6 11" id="KW-0862">Zinc</keyword>
<evidence type="ECO:0000256" key="10">
    <source>
        <dbReference type="ARBA" id="ARBA00067609"/>
    </source>
</evidence>
<evidence type="ECO:0000313" key="15">
    <source>
        <dbReference type="EMBL" id="EKX88114.1"/>
    </source>
</evidence>
<keyword evidence="5 11" id="KW-0863">Zinc-finger</keyword>
<feature type="binding site" evidence="11">
    <location>
        <position position="223"/>
    </location>
    <ligand>
        <name>Zn(2+)</name>
        <dbReference type="ChEBI" id="CHEBI:29105"/>
        <label>2</label>
    </ligand>
</feature>
<dbReference type="FunFam" id="2.10.230.10:FF:000002">
    <property type="entry name" value="Molecular chaperone DnaJ"/>
    <property type="match status" value="1"/>
</dbReference>
<dbReference type="Gene3D" id="2.60.260.20">
    <property type="entry name" value="Urease metallochaperone UreE, N-terminal domain"/>
    <property type="match status" value="2"/>
</dbReference>
<dbReference type="InterPro" id="IPR002939">
    <property type="entry name" value="DnaJ_C"/>
</dbReference>
<dbReference type="GO" id="GO:0051082">
    <property type="term" value="F:unfolded protein binding"/>
    <property type="evidence" value="ECO:0007669"/>
    <property type="project" value="UniProtKB-UniRule"/>
</dbReference>
<comment type="cofactor">
    <cofactor evidence="11">
        <name>Zn(2+)</name>
        <dbReference type="ChEBI" id="CHEBI:29105"/>
    </cofactor>
    <text evidence="11">Binds 2 Zn(2+) ions per monomer.</text>
</comment>
<accession>L1MAT4</accession>